<evidence type="ECO:0000313" key="1">
    <source>
        <dbReference type="EMBL" id="PKK57948.1"/>
    </source>
</evidence>
<comment type="caution">
    <text evidence="1">The sequence shown here is derived from an EMBL/GenBank/DDBJ whole genome shotgun (WGS) entry which is preliminary data.</text>
</comment>
<sequence length="60" mass="7273">MENSYQYFALKSLLNLQLMKIEFQREVTFHNNFYEVTKNQNNSVKKYLLEYTDGVLFTII</sequence>
<evidence type="ECO:0000313" key="2">
    <source>
        <dbReference type="Proteomes" id="UP000233469"/>
    </source>
</evidence>
<reference evidence="1 2" key="1">
    <citation type="submission" date="2016-04" db="EMBL/GenBank/DDBJ databases">
        <title>Genome analyses suggest a sexual origin of heterokaryosis in a supposedly ancient asexual fungus.</title>
        <authorList>
            <person name="Ropars J."/>
            <person name="Sedzielewska K."/>
            <person name="Noel J."/>
            <person name="Charron P."/>
            <person name="Farinelli L."/>
            <person name="Marton T."/>
            <person name="Kruger M."/>
            <person name="Pelin A."/>
            <person name="Brachmann A."/>
            <person name="Corradi N."/>
        </authorList>
    </citation>
    <scope>NUCLEOTIDE SEQUENCE [LARGE SCALE GENOMIC DNA]</scope>
    <source>
        <strain evidence="1 2">C2</strain>
    </source>
</reference>
<proteinExistence type="predicted"/>
<name>A0A2N1M8K3_9GLOM</name>
<protein>
    <submittedName>
        <fullName evidence="1">Uncharacterized protein</fullName>
    </submittedName>
</protein>
<reference evidence="1 2" key="2">
    <citation type="submission" date="2017-10" db="EMBL/GenBank/DDBJ databases">
        <title>Extensive intraspecific genome diversity in a model arbuscular mycorrhizal fungus.</title>
        <authorList>
            <person name="Chen E.C.H."/>
            <person name="Morin E."/>
            <person name="Baudet D."/>
            <person name="Noel J."/>
            <person name="Ndikumana S."/>
            <person name="Charron P."/>
            <person name="St-Onge C."/>
            <person name="Giorgi J."/>
            <person name="Grigoriev I.V."/>
            <person name="Roux C."/>
            <person name="Martin F.M."/>
            <person name="Corradi N."/>
        </authorList>
    </citation>
    <scope>NUCLEOTIDE SEQUENCE [LARGE SCALE GENOMIC DNA]</scope>
    <source>
        <strain evidence="1 2">C2</strain>
    </source>
</reference>
<gene>
    <name evidence="1" type="ORF">RhiirC2_797120</name>
</gene>
<dbReference type="Proteomes" id="UP000233469">
    <property type="component" value="Unassembled WGS sequence"/>
</dbReference>
<organism evidence="1 2">
    <name type="scientific">Rhizophagus irregularis</name>
    <dbReference type="NCBI Taxonomy" id="588596"/>
    <lineage>
        <taxon>Eukaryota</taxon>
        <taxon>Fungi</taxon>
        <taxon>Fungi incertae sedis</taxon>
        <taxon>Mucoromycota</taxon>
        <taxon>Glomeromycotina</taxon>
        <taxon>Glomeromycetes</taxon>
        <taxon>Glomerales</taxon>
        <taxon>Glomeraceae</taxon>
        <taxon>Rhizophagus</taxon>
    </lineage>
</organism>
<dbReference type="EMBL" id="LLXL01003952">
    <property type="protein sequence ID" value="PKK57948.1"/>
    <property type="molecule type" value="Genomic_DNA"/>
</dbReference>
<dbReference type="AlphaFoldDB" id="A0A2N1M8K3"/>
<accession>A0A2N1M8K3</accession>